<dbReference type="RefSeq" id="XP_029717291.2">
    <property type="nucleotide sequence ID" value="XM_029861431.2"/>
</dbReference>
<protein>
    <submittedName>
        <fullName evidence="1">Uncharacterized protein</fullName>
    </submittedName>
</protein>
<name>A0ABM1YJN2_AEDAL</name>
<sequence>MLWNWWLWTRRKTATRIRMYGYRVFCSTTETTAEKEAFDREMVVLNPVHMDTEAVKQTFMQLVEEALLEAQMGLGFMYATGIWFNETHVKVLVYYTIAALGNNSWAHKALGYRSWPGVGYRLVAKLRWISTGRWPMANQVKFSGGVAVHRIRLLD</sequence>
<dbReference type="SUPFAM" id="SSF81901">
    <property type="entry name" value="HCP-like"/>
    <property type="match status" value="1"/>
</dbReference>
<dbReference type="Proteomes" id="UP000069940">
    <property type="component" value="Unassembled WGS sequence"/>
</dbReference>
<dbReference type="Gene3D" id="1.25.40.10">
    <property type="entry name" value="Tetratricopeptide repeat domain"/>
    <property type="match status" value="1"/>
</dbReference>
<organism evidence="1 2">
    <name type="scientific">Aedes albopictus</name>
    <name type="common">Asian tiger mosquito</name>
    <name type="synonym">Stegomyia albopicta</name>
    <dbReference type="NCBI Taxonomy" id="7160"/>
    <lineage>
        <taxon>Eukaryota</taxon>
        <taxon>Metazoa</taxon>
        <taxon>Ecdysozoa</taxon>
        <taxon>Arthropoda</taxon>
        <taxon>Hexapoda</taxon>
        <taxon>Insecta</taxon>
        <taxon>Pterygota</taxon>
        <taxon>Neoptera</taxon>
        <taxon>Endopterygota</taxon>
        <taxon>Diptera</taxon>
        <taxon>Nematocera</taxon>
        <taxon>Culicoidea</taxon>
        <taxon>Culicidae</taxon>
        <taxon>Culicinae</taxon>
        <taxon>Aedini</taxon>
        <taxon>Aedes</taxon>
        <taxon>Stegomyia</taxon>
    </lineage>
</organism>
<dbReference type="GeneID" id="115260507"/>
<dbReference type="EnsemblMetazoa" id="AALFPA23_009756.R13503">
    <property type="protein sequence ID" value="AALFPA23_009756.P13503"/>
    <property type="gene ID" value="AALFPA23_009756"/>
</dbReference>
<accession>A0ABM1YJN2</accession>
<evidence type="ECO:0000313" key="1">
    <source>
        <dbReference type="EnsemblMetazoa" id="AALFPA23_009756.P13503"/>
    </source>
</evidence>
<evidence type="ECO:0000313" key="2">
    <source>
        <dbReference type="Proteomes" id="UP000069940"/>
    </source>
</evidence>
<proteinExistence type="predicted"/>
<reference evidence="2" key="1">
    <citation type="journal article" date="2015" name="Proc. Natl. Acad. Sci. U.S.A.">
        <title>Genome sequence of the Asian Tiger mosquito, Aedes albopictus, reveals insights into its biology, genetics, and evolution.</title>
        <authorList>
            <person name="Chen X.G."/>
            <person name="Jiang X."/>
            <person name="Gu J."/>
            <person name="Xu M."/>
            <person name="Wu Y."/>
            <person name="Deng Y."/>
            <person name="Zhang C."/>
            <person name="Bonizzoni M."/>
            <person name="Dermauw W."/>
            <person name="Vontas J."/>
            <person name="Armbruster P."/>
            <person name="Huang X."/>
            <person name="Yang Y."/>
            <person name="Zhang H."/>
            <person name="He W."/>
            <person name="Peng H."/>
            <person name="Liu Y."/>
            <person name="Wu K."/>
            <person name="Chen J."/>
            <person name="Lirakis M."/>
            <person name="Topalis P."/>
            <person name="Van Leeuwen T."/>
            <person name="Hall A.B."/>
            <person name="Jiang X."/>
            <person name="Thorpe C."/>
            <person name="Mueller R.L."/>
            <person name="Sun C."/>
            <person name="Waterhouse R.M."/>
            <person name="Yan G."/>
            <person name="Tu Z.J."/>
            <person name="Fang X."/>
            <person name="James A.A."/>
        </authorList>
    </citation>
    <scope>NUCLEOTIDE SEQUENCE [LARGE SCALE GENOMIC DNA]</scope>
    <source>
        <strain evidence="2">Foshan</strain>
    </source>
</reference>
<reference evidence="1" key="2">
    <citation type="submission" date="2025-05" db="UniProtKB">
        <authorList>
            <consortium name="EnsemblMetazoa"/>
        </authorList>
    </citation>
    <scope>IDENTIFICATION</scope>
    <source>
        <strain evidence="1">Foshan</strain>
    </source>
</reference>
<dbReference type="InterPro" id="IPR011990">
    <property type="entry name" value="TPR-like_helical_dom_sf"/>
</dbReference>
<keyword evidence="2" id="KW-1185">Reference proteome</keyword>